<evidence type="ECO:0000313" key="5">
    <source>
        <dbReference type="Proteomes" id="UP000432015"/>
    </source>
</evidence>
<gene>
    <name evidence="4" type="ORF">GNZ18_34005</name>
</gene>
<dbReference type="Pfam" id="PF19344">
    <property type="entry name" value="TetR_C_32"/>
    <property type="match status" value="1"/>
</dbReference>
<dbReference type="InterPro" id="IPR036271">
    <property type="entry name" value="Tet_transcr_reg_TetR-rel_C_sf"/>
</dbReference>
<sequence>MTVGAGRDPERRRALLEAADRVIRREGPAASMAAIAAEAGISKPILYRHFGDKGGLYRALAERHTRALIEVLRGEFSRDAPIGSRARATVDAYLATISADPNLYRFLVHRAGARGSAAHGAMSTMIRDVGRELAEMLVAEGESVDPTRAHVWGHAIVGMVRTAGDWWLDHDREVPRADVVDGLVELILGGLPAAASGPTRPRRGAR</sequence>
<dbReference type="Pfam" id="PF00440">
    <property type="entry name" value="TetR_N"/>
    <property type="match status" value="1"/>
</dbReference>
<dbReference type="PROSITE" id="PS01081">
    <property type="entry name" value="HTH_TETR_1"/>
    <property type="match status" value="1"/>
</dbReference>
<evidence type="ECO:0000259" key="3">
    <source>
        <dbReference type="PROSITE" id="PS50977"/>
    </source>
</evidence>
<dbReference type="InterPro" id="IPR009057">
    <property type="entry name" value="Homeodomain-like_sf"/>
</dbReference>
<comment type="caution">
    <text evidence="4">The sequence shown here is derived from an EMBL/GenBank/DDBJ whole genome shotgun (WGS) entry which is preliminary data.</text>
</comment>
<feature type="domain" description="HTH tetR-type" evidence="3">
    <location>
        <begin position="9"/>
        <end position="68"/>
    </location>
</feature>
<accession>A0A7K1LAX5</accession>
<dbReference type="SUPFAM" id="SSF48498">
    <property type="entry name" value="Tetracyclin repressor-like, C-terminal domain"/>
    <property type="match status" value="1"/>
</dbReference>
<dbReference type="PANTHER" id="PTHR30055:SF227">
    <property type="entry name" value="TRANSCRIPTIONAL REGULATORY PROTEIN (PROBABLY TETR-FAMILY)-RELATED"/>
    <property type="match status" value="1"/>
</dbReference>
<dbReference type="InterPro" id="IPR045823">
    <property type="entry name" value="TetR_C_32"/>
</dbReference>
<organism evidence="4 5">
    <name type="scientific">Actinomadura litoris</name>
    <dbReference type="NCBI Taxonomy" id="2678616"/>
    <lineage>
        <taxon>Bacteria</taxon>
        <taxon>Bacillati</taxon>
        <taxon>Actinomycetota</taxon>
        <taxon>Actinomycetes</taxon>
        <taxon>Streptosporangiales</taxon>
        <taxon>Thermomonosporaceae</taxon>
        <taxon>Actinomadura</taxon>
    </lineage>
</organism>
<dbReference type="AlphaFoldDB" id="A0A7K1LAX5"/>
<evidence type="ECO:0000256" key="1">
    <source>
        <dbReference type="ARBA" id="ARBA00023125"/>
    </source>
</evidence>
<dbReference type="Gene3D" id="1.10.357.10">
    <property type="entry name" value="Tetracycline Repressor, domain 2"/>
    <property type="match status" value="1"/>
</dbReference>
<dbReference type="GO" id="GO:0000976">
    <property type="term" value="F:transcription cis-regulatory region binding"/>
    <property type="evidence" value="ECO:0007669"/>
    <property type="project" value="TreeGrafter"/>
</dbReference>
<reference evidence="4 5" key="1">
    <citation type="submission" date="2019-11" db="EMBL/GenBank/DDBJ databases">
        <authorList>
            <person name="Cao P."/>
        </authorList>
    </citation>
    <scope>NUCLEOTIDE SEQUENCE [LARGE SCALE GENOMIC DNA]</scope>
    <source>
        <strain evidence="4 5">NEAU-AAG5</strain>
    </source>
</reference>
<dbReference type="PROSITE" id="PS50977">
    <property type="entry name" value="HTH_TETR_2"/>
    <property type="match status" value="1"/>
</dbReference>
<dbReference type="EMBL" id="WOFH01000015">
    <property type="protein sequence ID" value="MUN41568.1"/>
    <property type="molecule type" value="Genomic_DNA"/>
</dbReference>
<feature type="DNA-binding region" description="H-T-H motif" evidence="2">
    <location>
        <begin position="31"/>
        <end position="50"/>
    </location>
</feature>
<dbReference type="InterPro" id="IPR001647">
    <property type="entry name" value="HTH_TetR"/>
</dbReference>
<protein>
    <submittedName>
        <fullName evidence="4">TetR family transcriptional regulator</fullName>
    </submittedName>
</protein>
<name>A0A7K1LAX5_9ACTN</name>
<dbReference type="PANTHER" id="PTHR30055">
    <property type="entry name" value="HTH-TYPE TRANSCRIPTIONAL REGULATOR RUTR"/>
    <property type="match status" value="1"/>
</dbReference>
<dbReference type="SUPFAM" id="SSF46689">
    <property type="entry name" value="Homeodomain-like"/>
    <property type="match status" value="1"/>
</dbReference>
<evidence type="ECO:0000313" key="4">
    <source>
        <dbReference type="EMBL" id="MUN41568.1"/>
    </source>
</evidence>
<dbReference type="InterPro" id="IPR050109">
    <property type="entry name" value="HTH-type_TetR-like_transc_reg"/>
</dbReference>
<keyword evidence="1 2" id="KW-0238">DNA-binding</keyword>
<dbReference type="GO" id="GO:0003700">
    <property type="term" value="F:DNA-binding transcription factor activity"/>
    <property type="evidence" value="ECO:0007669"/>
    <property type="project" value="TreeGrafter"/>
</dbReference>
<proteinExistence type="predicted"/>
<dbReference type="RefSeq" id="WP_156220751.1">
    <property type="nucleotide sequence ID" value="NZ_WOFH01000015.1"/>
</dbReference>
<dbReference type="PRINTS" id="PR00455">
    <property type="entry name" value="HTHTETR"/>
</dbReference>
<keyword evidence="5" id="KW-1185">Reference proteome</keyword>
<dbReference type="Proteomes" id="UP000432015">
    <property type="component" value="Unassembled WGS sequence"/>
</dbReference>
<dbReference type="InterPro" id="IPR023772">
    <property type="entry name" value="DNA-bd_HTH_TetR-type_CS"/>
</dbReference>
<evidence type="ECO:0000256" key="2">
    <source>
        <dbReference type="PROSITE-ProRule" id="PRU00335"/>
    </source>
</evidence>